<organism evidence="2 3">
    <name type="scientific">Elysia crispata</name>
    <name type="common">lettuce slug</name>
    <dbReference type="NCBI Taxonomy" id="231223"/>
    <lineage>
        <taxon>Eukaryota</taxon>
        <taxon>Metazoa</taxon>
        <taxon>Spiralia</taxon>
        <taxon>Lophotrochozoa</taxon>
        <taxon>Mollusca</taxon>
        <taxon>Gastropoda</taxon>
        <taxon>Heterobranchia</taxon>
        <taxon>Euthyneura</taxon>
        <taxon>Panpulmonata</taxon>
        <taxon>Sacoglossa</taxon>
        <taxon>Placobranchoidea</taxon>
        <taxon>Plakobranchidae</taxon>
        <taxon>Elysia</taxon>
    </lineage>
</organism>
<keyword evidence="3" id="KW-1185">Reference proteome</keyword>
<evidence type="ECO:0000313" key="3">
    <source>
        <dbReference type="Proteomes" id="UP001283361"/>
    </source>
</evidence>
<evidence type="ECO:0000313" key="2">
    <source>
        <dbReference type="EMBL" id="KAK3723063.1"/>
    </source>
</evidence>
<reference evidence="2" key="1">
    <citation type="journal article" date="2023" name="G3 (Bethesda)">
        <title>A reference genome for the long-term kleptoplast-retaining sea slug Elysia crispata morphotype clarki.</title>
        <authorList>
            <person name="Eastman K.E."/>
            <person name="Pendleton A.L."/>
            <person name="Shaikh M.A."/>
            <person name="Suttiyut T."/>
            <person name="Ogas R."/>
            <person name="Tomko P."/>
            <person name="Gavelis G."/>
            <person name="Widhalm J.R."/>
            <person name="Wisecaver J.H."/>
        </authorList>
    </citation>
    <scope>NUCLEOTIDE SEQUENCE</scope>
    <source>
        <strain evidence="2">ECLA1</strain>
    </source>
</reference>
<feature type="non-terminal residue" evidence="2">
    <location>
        <position position="1"/>
    </location>
</feature>
<gene>
    <name evidence="2" type="ORF">RRG08_037257</name>
</gene>
<sequence>MKLFPGEIRSEITRSRFVEDVSEQPELHVVLQGLAAACWCCRPVDFSPPSDIMLKLKERLKQQRALASSSSASGSNDTSLADTSSSLAPPPALPPRQPLTGDFAPSKPRKVAAAHPAPGYR</sequence>
<accession>A0AAE1CPB4</accession>
<feature type="region of interest" description="Disordered" evidence="1">
    <location>
        <begin position="63"/>
        <end position="121"/>
    </location>
</feature>
<comment type="caution">
    <text evidence="2">The sequence shown here is derived from an EMBL/GenBank/DDBJ whole genome shotgun (WGS) entry which is preliminary data.</text>
</comment>
<dbReference type="AlphaFoldDB" id="A0AAE1CPB4"/>
<proteinExistence type="predicted"/>
<feature type="compositionally biased region" description="Pro residues" evidence="1">
    <location>
        <begin position="88"/>
        <end position="97"/>
    </location>
</feature>
<feature type="compositionally biased region" description="Low complexity" evidence="1">
    <location>
        <begin position="65"/>
        <end position="87"/>
    </location>
</feature>
<dbReference type="EMBL" id="JAWDGP010007367">
    <property type="protein sequence ID" value="KAK3723063.1"/>
    <property type="molecule type" value="Genomic_DNA"/>
</dbReference>
<dbReference type="Proteomes" id="UP001283361">
    <property type="component" value="Unassembled WGS sequence"/>
</dbReference>
<evidence type="ECO:0000256" key="1">
    <source>
        <dbReference type="SAM" id="MobiDB-lite"/>
    </source>
</evidence>
<protein>
    <submittedName>
        <fullName evidence="2">Uncharacterized protein</fullName>
    </submittedName>
</protein>
<name>A0AAE1CPB4_9GAST</name>